<keyword evidence="1" id="KW-0812">Transmembrane</keyword>
<keyword evidence="1" id="KW-0472">Membrane</keyword>
<gene>
    <name evidence="2" type="ORF">SAMN05216601_101147</name>
</gene>
<dbReference type="RefSeq" id="WP_074936041.1">
    <property type="nucleotide sequence ID" value="NZ_FOWP01000001.1"/>
</dbReference>
<dbReference type="OrthoDB" id="9899246at2"/>
<dbReference type="Proteomes" id="UP000182400">
    <property type="component" value="Unassembled WGS sequence"/>
</dbReference>
<dbReference type="AlphaFoldDB" id="A0A1I5J9T5"/>
<evidence type="ECO:0000256" key="1">
    <source>
        <dbReference type="SAM" id="Phobius"/>
    </source>
</evidence>
<accession>A0A1I5J9T5</accession>
<reference evidence="2 3" key="1">
    <citation type="submission" date="2016-10" db="EMBL/GenBank/DDBJ databases">
        <authorList>
            <person name="de Groot N.N."/>
        </authorList>
    </citation>
    <scope>NUCLEOTIDE SEQUENCE [LARGE SCALE GENOMIC DNA]</scope>
    <source>
        <strain evidence="2 3">CCUG 59231</strain>
    </source>
</reference>
<evidence type="ECO:0000313" key="3">
    <source>
        <dbReference type="Proteomes" id="UP000182400"/>
    </source>
</evidence>
<proteinExistence type="predicted"/>
<organism evidence="2 3">
    <name type="scientific">Ectopseudomonas composti</name>
    <dbReference type="NCBI Taxonomy" id="658457"/>
    <lineage>
        <taxon>Bacteria</taxon>
        <taxon>Pseudomonadati</taxon>
        <taxon>Pseudomonadota</taxon>
        <taxon>Gammaproteobacteria</taxon>
        <taxon>Pseudomonadales</taxon>
        <taxon>Pseudomonadaceae</taxon>
        <taxon>Ectopseudomonas</taxon>
    </lineage>
</organism>
<keyword evidence="1" id="KW-1133">Transmembrane helix</keyword>
<evidence type="ECO:0000313" key="2">
    <source>
        <dbReference type="EMBL" id="SFO69439.1"/>
    </source>
</evidence>
<sequence>MLEALLSLVFEVVLYGKGYWTLQLVSAGRIQPKRWNDSLVALVGLVATLAWCVPLLLWLASLR</sequence>
<name>A0A1I5J9T5_9GAMM</name>
<dbReference type="STRING" id="658457.SAMN05216601_101147"/>
<protein>
    <submittedName>
        <fullName evidence="2">Uncharacterized protein</fullName>
    </submittedName>
</protein>
<feature type="transmembrane region" description="Helical" evidence="1">
    <location>
        <begin position="39"/>
        <end position="60"/>
    </location>
</feature>
<dbReference type="EMBL" id="FOWP01000001">
    <property type="protein sequence ID" value="SFO69439.1"/>
    <property type="molecule type" value="Genomic_DNA"/>
</dbReference>